<evidence type="ECO:0000259" key="7">
    <source>
        <dbReference type="PROSITE" id="PS51263"/>
    </source>
</evidence>
<dbReference type="CTD" id="34963"/>
<dbReference type="Gene3D" id="3.40.20.10">
    <property type="entry name" value="Severin"/>
    <property type="match status" value="1"/>
</dbReference>
<keyword evidence="9" id="KW-1185">Reference proteome</keyword>
<evidence type="ECO:0000256" key="4">
    <source>
        <dbReference type="ARBA" id="ARBA00022490"/>
    </source>
</evidence>
<reference evidence="9" key="3">
    <citation type="submission" date="2025-05" db="UniProtKB">
        <authorList>
            <consortium name="RefSeq"/>
        </authorList>
    </citation>
    <scope>NUCLEOTIDE SEQUENCE [LARGE SCALE GENOMIC DNA]</scope>
</reference>
<dbReference type="GO" id="GO:0071846">
    <property type="term" value="P:actin filament debranching"/>
    <property type="evidence" value="ECO:0007669"/>
    <property type="project" value="InterPro"/>
</dbReference>
<dbReference type="CDD" id="cd11283">
    <property type="entry name" value="ADF_GMF-beta_like"/>
    <property type="match status" value="1"/>
</dbReference>
<dbReference type="GO" id="GO:0071933">
    <property type="term" value="F:Arp2/3 complex binding"/>
    <property type="evidence" value="ECO:0007669"/>
    <property type="project" value="InterPro"/>
</dbReference>
<keyword evidence="5" id="KW-0539">Nucleus</keyword>
<dbReference type="OrthoDB" id="3919494at2759"/>
<keyword evidence="4" id="KW-0963">Cytoplasm</keyword>
<evidence type="ECO:0000313" key="9">
    <source>
        <dbReference type="Proteomes" id="UP001652620"/>
    </source>
</evidence>
<dbReference type="SMART" id="SM00102">
    <property type="entry name" value="ADF"/>
    <property type="match status" value="1"/>
</dbReference>
<dbReference type="GO" id="GO:0034316">
    <property type="term" value="P:negative regulation of Arp2/3 complex-mediated actin nucleation"/>
    <property type="evidence" value="ECO:0007669"/>
    <property type="project" value="TreeGrafter"/>
</dbReference>
<evidence type="ECO:0000256" key="3">
    <source>
        <dbReference type="ARBA" id="ARBA00010055"/>
    </source>
</evidence>
<dbReference type="KEGG" id="bdr:105228760"/>
<dbReference type="InterPro" id="IPR029006">
    <property type="entry name" value="ADF-H/Gelsolin-like_dom_sf"/>
</dbReference>
<evidence type="ECO:0000256" key="1">
    <source>
        <dbReference type="ARBA" id="ARBA00004123"/>
    </source>
</evidence>
<protein>
    <submittedName>
        <fullName evidence="8 10">Glia maturation factor beta</fullName>
    </submittedName>
</protein>
<accession>A0A034VTR4</accession>
<evidence type="ECO:0000256" key="5">
    <source>
        <dbReference type="ARBA" id="ARBA00023242"/>
    </source>
</evidence>
<evidence type="ECO:0000256" key="2">
    <source>
        <dbReference type="ARBA" id="ARBA00004496"/>
    </source>
</evidence>
<gene>
    <name evidence="8" type="primary">GMFB</name>
    <name evidence="10" type="synonym">LOC105228760</name>
</gene>
<reference evidence="8" key="1">
    <citation type="journal article" date="2014" name="BMC Genomics">
        <title>Characterizing the developmental transcriptome of the oriental fruit fly, Bactrocera dorsalis (Diptera: Tephritidae) through comparative genomic analysis with Drosophila melanogaster utilizing modENCODE datasets.</title>
        <authorList>
            <person name="Geib S.M."/>
            <person name="Calla B."/>
            <person name="Hall B."/>
            <person name="Hou S."/>
            <person name="Manoukis N.C."/>
        </authorList>
    </citation>
    <scope>NUCLEOTIDE SEQUENCE</scope>
    <source>
        <strain evidence="8">Punador</strain>
    </source>
</reference>
<dbReference type="GO" id="GO:0005634">
    <property type="term" value="C:nucleus"/>
    <property type="evidence" value="ECO:0007669"/>
    <property type="project" value="UniProtKB-SubCell"/>
</dbReference>
<dbReference type="Pfam" id="PF00241">
    <property type="entry name" value="Cofilin_ADF"/>
    <property type="match status" value="1"/>
</dbReference>
<dbReference type="InterPro" id="IPR002108">
    <property type="entry name" value="ADF-H"/>
</dbReference>
<dbReference type="GO" id="GO:0003779">
    <property type="term" value="F:actin binding"/>
    <property type="evidence" value="ECO:0007669"/>
    <property type="project" value="InterPro"/>
</dbReference>
<feature type="domain" description="ADF-H" evidence="7">
    <location>
        <begin position="3"/>
        <end position="138"/>
    </location>
</feature>
<sequence>MGDSKICDISDDVRDALKKFRFRKSTTNSALILKVDREKQLVILDELLEDISVDELQETLPGHQPRYIIYTYKMIHDDQRISYPMCFIFYTPRDSQIELQMMYACTKSALQREVDLTRVYEIRELDELTEEWLREKLK</sequence>
<dbReference type="Proteomes" id="UP001652620">
    <property type="component" value="Chromosome 1"/>
</dbReference>
<dbReference type="RefSeq" id="XP_011207013.1">
    <property type="nucleotide sequence ID" value="XM_011208711.3"/>
</dbReference>
<dbReference type="EMBL" id="GAKP01013762">
    <property type="protein sequence ID" value="JAC45190.1"/>
    <property type="molecule type" value="Transcribed_RNA"/>
</dbReference>
<dbReference type="PANTHER" id="PTHR11249">
    <property type="entry name" value="GLIAL FACTOR NATURATION FACTOR"/>
    <property type="match status" value="1"/>
</dbReference>
<dbReference type="SUPFAM" id="SSF55753">
    <property type="entry name" value="Actin depolymerizing proteins"/>
    <property type="match status" value="1"/>
</dbReference>
<organism evidence="8">
    <name type="scientific">Bactrocera dorsalis</name>
    <name type="common">Oriental fruit fly</name>
    <name type="synonym">Dacus dorsalis</name>
    <dbReference type="NCBI Taxonomy" id="27457"/>
    <lineage>
        <taxon>Eukaryota</taxon>
        <taxon>Metazoa</taxon>
        <taxon>Ecdysozoa</taxon>
        <taxon>Arthropoda</taxon>
        <taxon>Hexapoda</taxon>
        <taxon>Insecta</taxon>
        <taxon>Pterygota</taxon>
        <taxon>Neoptera</taxon>
        <taxon>Endopterygota</taxon>
        <taxon>Diptera</taxon>
        <taxon>Brachycera</taxon>
        <taxon>Muscomorpha</taxon>
        <taxon>Tephritoidea</taxon>
        <taxon>Tephritidae</taxon>
        <taxon>Bactrocera</taxon>
        <taxon>Bactrocera</taxon>
    </lineage>
</organism>
<dbReference type="PROSITE" id="PS51263">
    <property type="entry name" value="ADF_H"/>
    <property type="match status" value="1"/>
</dbReference>
<name>A0A034VTR4_BACDO</name>
<reference evidence="10" key="2">
    <citation type="submission" date="2025-04" db="UniProtKB">
        <authorList>
            <consortium name="RefSeq"/>
        </authorList>
    </citation>
    <scope>IDENTIFICATION</scope>
    <source>
        <strain evidence="10">Punador</strain>
    </source>
</reference>
<evidence type="ECO:0000256" key="6">
    <source>
        <dbReference type="PIRNR" id="PIRNR001788"/>
    </source>
</evidence>
<dbReference type="AlphaFoldDB" id="A0A034VTR4"/>
<dbReference type="InterPro" id="IPR011171">
    <property type="entry name" value="GMF"/>
</dbReference>
<dbReference type="GeneID" id="105228760"/>
<dbReference type="PANTHER" id="PTHR11249:SF2">
    <property type="entry name" value="GLIA MATURATION FACTOR"/>
    <property type="match status" value="1"/>
</dbReference>
<dbReference type="GO" id="GO:0030864">
    <property type="term" value="C:cortical actin cytoskeleton"/>
    <property type="evidence" value="ECO:0007669"/>
    <property type="project" value="TreeGrafter"/>
</dbReference>
<comment type="similarity">
    <text evidence="3 6">Belongs to the actin-binding proteins ADF family. GMF subfamily.</text>
</comment>
<dbReference type="FunFam" id="3.40.20.10:FF:000026">
    <property type="entry name" value="Glia maturation factor"/>
    <property type="match status" value="1"/>
</dbReference>
<dbReference type="PIRSF" id="PIRSF001788">
    <property type="entry name" value="GMF-beta"/>
    <property type="match status" value="1"/>
</dbReference>
<comment type="subcellular location">
    <subcellularLocation>
        <location evidence="2">Cytoplasm</location>
    </subcellularLocation>
    <subcellularLocation>
        <location evidence="1">Nucleus</location>
    </subcellularLocation>
</comment>
<evidence type="ECO:0000313" key="10">
    <source>
        <dbReference type="RefSeq" id="XP_011207013.1"/>
    </source>
</evidence>
<evidence type="ECO:0000313" key="8">
    <source>
        <dbReference type="EMBL" id="JAC45190.1"/>
    </source>
</evidence>
<proteinExistence type="inferred from homology"/>